<feature type="transmembrane region" description="Helical" evidence="4">
    <location>
        <begin position="345"/>
        <end position="365"/>
    </location>
</feature>
<dbReference type="CDD" id="cd04192">
    <property type="entry name" value="GT_2_like_e"/>
    <property type="match status" value="1"/>
</dbReference>
<dbReference type="Gene3D" id="3.90.550.10">
    <property type="entry name" value="Spore Coat Polysaccharide Biosynthesis Protein SpsA, Chain A"/>
    <property type="match status" value="1"/>
</dbReference>
<keyword evidence="7" id="KW-1185">Reference proteome</keyword>
<keyword evidence="3 6" id="KW-0808">Transferase</keyword>
<organism evidence="6 7">
    <name type="scientific">Autumnicola lenta</name>
    <dbReference type="NCBI Taxonomy" id="3075593"/>
    <lineage>
        <taxon>Bacteria</taxon>
        <taxon>Pseudomonadati</taxon>
        <taxon>Bacteroidota</taxon>
        <taxon>Flavobacteriia</taxon>
        <taxon>Flavobacteriales</taxon>
        <taxon>Flavobacteriaceae</taxon>
        <taxon>Autumnicola</taxon>
    </lineage>
</organism>
<dbReference type="InterPro" id="IPR029044">
    <property type="entry name" value="Nucleotide-diphossugar_trans"/>
</dbReference>
<feature type="transmembrane region" description="Helical" evidence="4">
    <location>
        <begin position="312"/>
        <end position="333"/>
    </location>
</feature>
<reference evidence="6 7" key="1">
    <citation type="submission" date="2023-09" db="EMBL/GenBank/DDBJ databases">
        <authorList>
            <person name="Rey-Velasco X."/>
        </authorList>
    </citation>
    <scope>NUCLEOTIDE SEQUENCE [LARGE SCALE GENOMIC DNA]</scope>
    <source>
        <strain evidence="6 7">F260</strain>
    </source>
</reference>
<feature type="domain" description="Glycosyltransferase 2-like" evidence="5">
    <location>
        <begin position="42"/>
        <end position="174"/>
    </location>
</feature>
<feature type="transmembrane region" description="Helical" evidence="4">
    <location>
        <begin position="6"/>
        <end position="24"/>
    </location>
</feature>
<evidence type="ECO:0000256" key="2">
    <source>
        <dbReference type="ARBA" id="ARBA00022676"/>
    </source>
</evidence>
<dbReference type="Pfam" id="PF00535">
    <property type="entry name" value="Glycos_transf_2"/>
    <property type="match status" value="1"/>
</dbReference>
<dbReference type="SUPFAM" id="SSF53448">
    <property type="entry name" value="Nucleotide-diphospho-sugar transferases"/>
    <property type="match status" value="1"/>
</dbReference>
<dbReference type="GO" id="GO:0016757">
    <property type="term" value="F:glycosyltransferase activity"/>
    <property type="evidence" value="ECO:0007669"/>
    <property type="project" value="UniProtKB-KW"/>
</dbReference>
<dbReference type="Proteomes" id="UP001245285">
    <property type="component" value="Unassembled WGS sequence"/>
</dbReference>
<sequence>MLLSIFIFIAVCYLVLIITLIYGWNQIPEFKTEHFELKTGFSIIVPFRNEAENLPDLLNSFSKLKYPASNFEILLINDASKDDSVKICSEFKSQYPNLKVSVLDNALLFGSPKKDALKRGIENGNYRYIVTTDADCIVPEFWLQTFNDFILKTDADMVCAPVCFRTSEEKKLFQKFEELDFMSLQATTVGAFGMEQPFMCNGANLCYKKEAFLAAEGFSGNDKIASGDDVFLLQKFQKKGLKVKFLKSEKAIVETKPQQTLPQLISQRVRWAAKAPAYKSTFSKFAGISVLLMNVSLVIAAFLVLFEHLPEQPVLVIFLLKFNADFILIFLAAKFFKKELLMRNYFWCSIVYPFFSGFVAVKSLFSGFDWKGRRFRS</sequence>
<dbReference type="InterPro" id="IPR001173">
    <property type="entry name" value="Glyco_trans_2-like"/>
</dbReference>
<evidence type="ECO:0000256" key="4">
    <source>
        <dbReference type="SAM" id="Phobius"/>
    </source>
</evidence>
<dbReference type="PANTHER" id="PTHR43630:SF1">
    <property type="entry name" value="POLY-BETA-1,6-N-ACETYL-D-GLUCOSAMINE SYNTHASE"/>
    <property type="match status" value="1"/>
</dbReference>
<dbReference type="PANTHER" id="PTHR43630">
    <property type="entry name" value="POLY-BETA-1,6-N-ACETYL-D-GLUCOSAMINE SYNTHASE"/>
    <property type="match status" value="1"/>
</dbReference>
<comment type="caution">
    <text evidence="6">The sequence shown here is derived from an EMBL/GenBank/DDBJ whole genome shotgun (WGS) entry which is preliminary data.</text>
</comment>
<protein>
    <submittedName>
        <fullName evidence="6">Glycosyltransferase</fullName>
        <ecNumber evidence="6">2.4.-.-</ecNumber>
    </submittedName>
</protein>
<gene>
    <name evidence="6" type="ORF">RM545_03940</name>
</gene>
<keyword evidence="4" id="KW-0472">Membrane</keyword>
<feature type="transmembrane region" description="Helical" evidence="4">
    <location>
        <begin position="285"/>
        <end position="306"/>
    </location>
</feature>
<proteinExistence type="inferred from homology"/>
<keyword evidence="4" id="KW-1133">Transmembrane helix</keyword>
<evidence type="ECO:0000313" key="6">
    <source>
        <dbReference type="EMBL" id="MDT0645828.1"/>
    </source>
</evidence>
<evidence type="ECO:0000256" key="3">
    <source>
        <dbReference type="ARBA" id="ARBA00022679"/>
    </source>
</evidence>
<dbReference type="EMBL" id="JAVRHO010000004">
    <property type="protein sequence ID" value="MDT0645828.1"/>
    <property type="molecule type" value="Genomic_DNA"/>
</dbReference>
<dbReference type="EC" id="2.4.-.-" evidence="6"/>
<keyword evidence="4" id="KW-0812">Transmembrane</keyword>
<dbReference type="RefSeq" id="WP_311494012.1">
    <property type="nucleotide sequence ID" value="NZ_JAVRHO010000004.1"/>
</dbReference>
<evidence type="ECO:0000313" key="7">
    <source>
        <dbReference type="Proteomes" id="UP001245285"/>
    </source>
</evidence>
<name>A0ABU3CHJ9_9FLAO</name>
<evidence type="ECO:0000256" key="1">
    <source>
        <dbReference type="ARBA" id="ARBA00006739"/>
    </source>
</evidence>
<accession>A0ABU3CHJ9</accession>
<keyword evidence="2 6" id="KW-0328">Glycosyltransferase</keyword>
<evidence type="ECO:0000259" key="5">
    <source>
        <dbReference type="Pfam" id="PF00535"/>
    </source>
</evidence>
<comment type="similarity">
    <text evidence="1">Belongs to the glycosyltransferase 2 family.</text>
</comment>